<sequence>MKESRCDPSKVKFTTALDWIVLAKRCEWIVRVEKKKPTFHKNYSQIIWQSCEKRWKKVRCEKSHKELTGSKDEADEDVENPNN</sequence>
<dbReference type="EMBL" id="JAWJWE010000036">
    <property type="protein sequence ID" value="KAK6628309.1"/>
    <property type="molecule type" value="Genomic_DNA"/>
</dbReference>
<reference evidence="2 3" key="1">
    <citation type="submission" date="2023-10" db="EMBL/GenBank/DDBJ databases">
        <title>Genomes of two closely related lineages of the louse Polyplax serrata with different host specificities.</title>
        <authorList>
            <person name="Martinu J."/>
            <person name="Tarabai H."/>
            <person name="Stefka J."/>
            <person name="Hypsa V."/>
        </authorList>
    </citation>
    <scope>NUCLEOTIDE SEQUENCE [LARGE SCALE GENOMIC DNA]</scope>
    <source>
        <strain evidence="2">HR10_N</strain>
    </source>
</reference>
<protein>
    <submittedName>
        <fullName evidence="2">Uncharacterized protein</fullName>
    </submittedName>
</protein>
<comment type="caution">
    <text evidence="2">The sequence shown here is derived from an EMBL/GenBank/DDBJ whole genome shotgun (WGS) entry which is preliminary data.</text>
</comment>
<evidence type="ECO:0000256" key="1">
    <source>
        <dbReference type="SAM" id="MobiDB-lite"/>
    </source>
</evidence>
<organism evidence="2 3">
    <name type="scientific">Polyplax serrata</name>
    <name type="common">Common mouse louse</name>
    <dbReference type="NCBI Taxonomy" id="468196"/>
    <lineage>
        <taxon>Eukaryota</taxon>
        <taxon>Metazoa</taxon>
        <taxon>Ecdysozoa</taxon>
        <taxon>Arthropoda</taxon>
        <taxon>Hexapoda</taxon>
        <taxon>Insecta</taxon>
        <taxon>Pterygota</taxon>
        <taxon>Neoptera</taxon>
        <taxon>Paraneoptera</taxon>
        <taxon>Psocodea</taxon>
        <taxon>Troctomorpha</taxon>
        <taxon>Phthiraptera</taxon>
        <taxon>Anoplura</taxon>
        <taxon>Polyplacidae</taxon>
        <taxon>Polyplax</taxon>
    </lineage>
</organism>
<dbReference type="Proteomes" id="UP001372834">
    <property type="component" value="Unassembled WGS sequence"/>
</dbReference>
<feature type="non-terminal residue" evidence="2">
    <location>
        <position position="83"/>
    </location>
</feature>
<accession>A0AAN8NYD6</accession>
<feature type="compositionally biased region" description="Basic and acidic residues" evidence="1">
    <location>
        <begin position="62"/>
        <end position="72"/>
    </location>
</feature>
<dbReference type="AlphaFoldDB" id="A0AAN8NYD6"/>
<gene>
    <name evidence="2" type="ORF">RUM43_002121</name>
</gene>
<evidence type="ECO:0000313" key="3">
    <source>
        <dbReference type="Proteomes" id="UP001372834"/>
    </source>
</evidence>
<proteinExistence type="predicted"/>
<evidence type="ECO:0000313" key="2">
    <source>
        <dbReference type="EMBL" id="KAK6628309.1"/>
    </source>
</evidence>
<name>A0AAN8NYD6_POLSC</name>
<feature type="compositionally biased region" description="Acidic residues" evidence="1">
    <location>
        <begin position="73"/>
        <end position="83"/>
    </location>
</feature>
<feature type="region of interest" description="Disordered" evidence="1">
    <location>
        <begin position="62"/>
        <end position="83"/>
    </location>
</feature>